<evidence type="ECO:0000313" key="1">
    <source>
        <dbReference type="EMBL" id="KAK9834663.1"/>
    </source>
</evidence>
<evidence type="ECO:0000313" key="2">
    <source>
        <dbReference type="Proteomes" id="UP001438707"/>
    </source>
</evidence>
<keyword evidence="2" id="KW-1185">Reference proteome</keyword>
<proteinExistence type="predicted"/>
<comment type="caution">
    <text evidence="1">The sequence shown here is derived from an EMBL/GenBank/DDBJ whole genome shotgun (WGS) entry which is preliminary data.</text>
</comment>
<name>A0AAW1RM00_9CHLO</name>
<accession>A0AAW1RM00</accession>
<protein>
    <submittedName>
        <fullName evidence="1">Uncharacterized protein</fullName>
    </submittedName>
</protein>
<sequence>MQRQRLTPYAQPPRLIGRIKPRSSARITSCACTQRTESGLGSGLVSESHLALASLPTFSASRIGCQLHSQVV</sequence>
<reference evidence="1 2" key="1">
    <citation type="journal article" date="2024" name="Nat. Commun.">
        <title>Phylogenomics reveals the evolutionary origins of lichenization in chlorophyte algae.</title>
        <authorList>
            <person name="Puginier C."/>
            <person name="Libourel C."/>
            <person name="Otte J."/>
            <person name="Skaloud P."/>
            <person name="Haon M."/>
            <person name="Grisel S."/>
            <person name="Petersen M."/>
            <person name="Berrin J.G."/>
            <person name="Delaux P.M."/>
            <person name="Dal Grande F."/>
            <person name="Keller J."/>
        </authorList>
    </citation>
    <scope>NUCLEOTIDE SEQUENCE [LARGE SCALE GENOMIC DNA]</scope>
    <source>
        <strain evidence="1 2">SAG 2145</strain>
    </source>
</reference>
<dbReference type="EMBL" id="JALJOS010000009">
    <property type="protein sequence ID" value="KAK9834663.1"/>
    <property type="molecule type" value="Genomic_DNA"/>
</dbReference>
<dbReference type="Proteomes" id="UP001438707">
    <property type="component" value="Unassembled WGS sequence"/>
</dbReference>
<dbReference type="AlphaFoldDB" id="A0AAW1RM00"/>
<organism evidence="1 2">
    <name type="scientific">Apatococcus lobatus</name>
    <dbReference type="NCBI Taxonomy" id="904363"/>
    <lineage>
        <taxon>Eukaryota</taxon>
        <taxon>Viridiplantae</taxon>
        <taxon>Chlorophyta</taxon>
        <taxon>core chlorophytes</taxon>
        <taxon>Trebouxiophyceae</taxon>
        <taxon>Chlorellales</taxon>
        <taxon>Chlorellaceae</taxon>
        <taxon>Apatococcus</taxon>
    </lineage>
</organism>
<gene>
    <name evidence="1" type="ORF">WJX74_007086</name>
</gene>